<dbReference type="AlphaFoldDB" id="A0A9X5I569"/>
<evidence type="ECO:0000256" key="1">
    <source>
        <dbReference type="ARBA" id="ARBA00022553"/>
    </source>
</evidence>
<protein>
    <submittedName>
        <fullName evidence="10">Response regulator transcription factor</fullName>
    </submittedName>
</protein>
<dbReference type="PANTHER" id="PTHR48111:SF38">
    <property type="entry name" value="TWO-COMPONENT RESPONSE REGULATOR"/>
    <property type="match status" value="1"/>
</dbReference>
<evidence type="ECO:0000313" key="11">
    <source>
        <dbReference type="Proteomes" id="UP000031532"/>
    </source>
</evidence>
<dbReference type="SMART" id="SM00448">
    <property type="entry name" value="REC"/>
    <property type="match status" value="1"/>
</dbReference>
<dbReference type="EMBL" id="JTJC03000003">
    <property type="protein sequence ID" value="NHC35671.1"/>
    <property type="molecule type" value="Genomic_DNA"/>
</dbReference>
<gene>
    <name evidence="10" type="ORF">QH73_0013535</name>
</gene>
<keyword evidence="1 6" id="KW-0597">Phosphoprotein</keyword>
<dbReference type="Gene3D" id="3.40.50.2300">
    <property type="match status" value="1"/>
</dbReference>
<dbReference type="PROSITE" id="PS50110">
    <property type="entry name" value="RESPONSE_REGULATORY"/>
    <property type="match status" value="1"/>
</dbReference>
<evidence type="ECO:0000256" key="2">
    <source>
        <dbReference type="ARBA" id="ARBA00023012"/>
    </source>
</evidence>
<keyword evidence="4 7" id="KW-0238">DNA-binding</keyword>
<evidence type="ECO:0000256" key="6">
    <source>
        <dbReference type="PROSITE-ProRule" id="PRU00169"/>
    </source>
</evidence>
<dbReference type="PROSITE" id="PS51755">
    <property type="entry name" value="OMPR_PHOB"/>
    <property type="match status" value="1"/>
</dbReference>
<dbReference type="GO" id="GO:0000976">
    <property type="term" value="F:transcription cis-regulatory region binding"/>
    <property type="evidence" value="ECO:0007669"/>
    <property type="project" value="TreeGrafter"/>
</dbReference>
<dbReference type="CDD" id="cd19935">
    <property type="entry name" value="REC_OmpR_CusR-like"/>
    <property type="match status" value="1"/>
</dbReference>
<feature type="DNA-binding region" description="OmpR/PhoB-type" evidence="7">
    <location>
        <begin position="128"/>
        <end position="222"/>
    </location>
</feature>
<dbReference type="OrthoDB" id="508982at2"/>
<dbReference type="SUPFAM" id="SSF46894">
    <property type="entry name" value="C-terminal effector domain of the bipartite response regulators"/>
    <property type="match status" value="1"/>
</dbReference>
<dbReference type="InterPro" id="IPR011006">
    <property type="entry name" value="CheY-like_superfamily"/>
</dbReference>
<keyword evidence="2" id="KW-0902">Two-component regulatory system</keyword>
<name>A0A9X5I569_9CYAN</name>
<reference evidence="10 11" key="1">
    <citation type="journal article" date="2015" name="Genome Announc.">
        <title>Draft Genome Sequence of the Terrestrial Cyanobacterium Scytonema millei VB511283, Isolated from Eastern India.</title>
        <authorList>
            <person name="Sen D."/>
            <person name="Chandrababunaidu M.M."/>
            <person name="Singh D."/>
            <person name="Sanghi N."/>
            <person name="Ghorai A."/>
            <person name="Mishra G.P."/>
            <person name="Madduluri M."/>
            <person name="Adhikary S.P."/>
            <person name="Tripathy S."/>
        </authorList>
    </citation>
    <scope>NUCLEOTIDE SEQUENCE [LARGE SCALE GENOMIC DNA]</scope>
    <source>
        <strain evidence="10 11">VB511283</strain>
    </source>
</reference>
<dbReference type="Pfam" id="PF00072">
    <property type="entry name" value="Response_reg"/>
    <property type="match status" value="1"/>
</dbReference>
<dbReference type="GO" id="GO:0032993">
    <property type="term" value="C:protein-DNA complex"/>
    <property type="evidence" value="ECO:0007669"/>
    <property type="project" value="TreeGrafter"/>
</dbReference>
<comment type="caution">
    <text evidence="10">The sequence shown here is derived from an EMBL/GenBank/DDBJ whole genome shotgun (WGS) entry which is preliminary data.</text>
</comment>
<keyword evidence="5" id="KW-0804">Transcription</keyword>
<dbReference type="InterPro" id="IPR001789">
    <property type="entry name" value="Sig_transdc_resp-reg_receiver"/>
</dbReference>
<dbReference type="FunFam" id="1.10.10.10:FF:000005">
    <property type="entry name" value="Two-component system response regulator"/>
    <property type="match status" value="1"/>
</dbReference>
<dbReference type="Gene3D" id="1.10.10.10">
    <property type="entry name" value="Winged helix-like DNA-binding domain superfamily/Winged helix DNA-binding domain"/>
    <property type="match status" value="1"/>
</dbReference>
<sequence length="224" mass="25374">MSRILIVEDEPRISAFIEKGLKANGYTVSVVRDGDEALLVANSKDFDLMILDIGLPRQDGWTILSTLRGQGEYLPIVILTARDDVNDKVAGLEGGADDYMTKPFRFEELLARVRLRLRDKTQNVTKEIAELKAGSLVLDLRLRQVRIGDRSVELSAKEFTLIETFLRHPNQVLSREQLLSAVWGYDYDPGSNIVDVYVGYLRKKISSHLIETVRGMGYRFVSQQ</sequence>
<dbReference type="GO" id="GO:0005829">
    <property type="term" value="C:cytosol"/>
    <property type="evidence" value="ECO:0007669"/>
    <property type="project" value="TreeGrafter"/>
</dbReference>
<evidence type="ECO:0000313" key="10">
    <source>
        <dbReference type="EMBL" id="NHC35671.1"/>
    </source>
</evidence>
<keyword evidence="11" id="KW-1185">Reference proteome</keyword>
<evidence type="ECO:0000256" key="3">
    <source>
        <dbReference type="ARBA" id="ARBA00023015"/>
    </source>
</evidence>
<dbReference type="GO" id="GO:0000156">
    <property type="term" value="F:phosphorelay response regulator activity"/>
    <property type="evidence" value="ECO:0007669"/>
    <property type="project" value="TreeGrafter"/>
</dbReference>
<dbReference type="Proteomes" id="UP000031532">
    <property type="component" value="Unassembled WGS sequence"/>
</dbReference>
<evidence type="ECO:0000256" key="5">
    <source>
        <dbReference type="ARBA" id="ARBA00023163"/>
    </source>
</evidence>
<dbReference type="RefSeq" id="WP_039713366.1">
    <property type="nucleotide sequence ID" value="NZ_JTJC03000003.1"/>
</dbReference>
<proteinExistence type="predicted"/>
<dbReference type="Pfam" id="PF00486">
    <property type="entry name" value="Trans_reg_C"/>
    <property type="match status" value="1"/>
</dbReference>
<dbReference type="InterPro" id="IPR001867">
    <property type="entry name" value="OmpR/PhoB-type_DNA-bd"/>
</dbReference>
<feature type="domain" description="OmpR/PhoB-type" evidence="9">
    <location>
        <begin position="128"/>
        <end position="222"/>
    </location>
</feature>
<dbReference type="CDD" id="cd00383">
    <property type="entry name" value="trans_reg_C"/>
    <property type="match status" value="1"/>
</dbReference>
<dbReference type="FunFam" id="3.40.50.2300:FF:000002">
    <property type="entry name" value="DNA-binding response regulator PhoP"/>
    <property type="match status" value="1"/>
</dbReference>
<evidence type="ECO:0000259" key="9">
    <source>
        <dbReference type="PROSITE" id="PS51755"/>
    </source>
</evidence>
<dbReference type="SMART" id="SM00862">
    <property type="entry name" value="Trans_reg_C"/>
    <property type="match status" value="1"/>
</dbReference>
<dbReference type="PANTHER" id="PTHR48111">
    <property type="entry name" value="REGULATOR OF RPOS"/>
    <property type="match status" value="1"/>
</dbReference>
<dbReference type="Gene3D" id="6.10.250.690">
    <property type="match status" value="1"/>
</dbReference>
<evidence type="ECO:0000256" key="4">
    <source>
        <dbReference type="ARBA" id="ARBA00023125"/>
    </source>
</evidence>
<evidence type="ECO:0000256" key="7">
    <source>
        <dbReference type="PROSITE-ProRule" id="PRU01091"/>
    </source>
</evidence>
<dbReference type="InterPro" id="IPR036388">
    <property type="entry name" value="WH-like_DNA-bd_sf"/>
</dbReference>
<dbReference type="GO" id="GO:0006355">
    <property type="term" value="P:regulation of DNA-templated transcription"/>
    <property type="evidence" value="ECO:0007669"/>
    <property type="project" value="InterPro"/>
</dbReference>
<feature type="modified residue" description="4-aspartylphosphate" evidence="6">
    <location>
        <position position="52"/>
    </location>
</feature>
<dbReference type="InterPro" id="IPR039420">
    <property type="entry name" value="WalR-like"/>
</dbReference>
<organism evidence="10 11">
    <name type="scientific">Scytonema millei VB511283</name>
    <dbReference type="NCBI Taxonomy" id="1245923"/>
    <lineage>
        <taxon>Bacteria</taxon>
        <taxon>Bacillati</taxon>
        <taxon>Cyanobacteriota</taxon>
        <taxon>Cyanophyceae</taxon>
        <taxon>Nostocales</taxon>
        <taxon>Scytonemataceae</taxon>
        <taxon>Scytonema</taxon>
    </lineage>
</organism>
<keyword evidence="3" id="KW-0805">Transcription regulation</keyword>
<dbReference type="InterPro" id="IPR016032">
    <property type="entry name" value="Sig_transdc_resp-reg_C-effctor"/>
</dbReference>
<evidence type="ECO:0000259" key="8">
    <source>
        <dbReference type="PROSITE" id="PS50110"/>
    </source>
</evidence>
<feature type="domain" description="Response regulatory" evidence="8">
    <location>
        <begin position="3"/>
        <end position="117"/>
    </location>
</feature>
<accession>A0A9X5I569</accession>
<dbReference type="SUPFAM" id="SSF52172">
    <property type="entry name" value="CheY-like"/>
    <property type="match status" value="1"/>
</dbReference>